<evidence type="ECO:0000313" key="2">
    <source>
        <dbReference type="EMBL" id="KAK2109732.1"/>
    </source>
</evidence>
<organism evidence="2 3">
    <name type="scientific">Saguinus oedipus</name>
    <name type="common">Cotton-top tamarin</name>
    <name type="synonym">Oedipomidas oedipus</name>
    <dbReference type="NCBI Taxonomy" id="9490"/>
    <lineage>
        <taxon>Eukaryota</taxon>
        <taxon>Metazoa</taxon>
        <taxon>Chordata</taxon>
        <taxon>Craniata</taxon>
        <taxon>Vertebrata</taxon>
        <taxon>Euteleostomi</taxon>
        <taxon>Mammalia</taxon>
        <taxon>Eutheria</taxon>
        <taxon>Euarchontoglires</taxon>
        <taxon>Primates</taxon>
        <taxon>Haplorrhini</taxon>
        <taxon>Platyrrhini</taxon>
        <taxon>Cebidae</taxon>
        <taxon>Callitrichinae</taxon>
        <taxon>Saguinus</taxon>
    </lineage>
</organism>
<dbReference type="Proteomes" id="UP001266305">
    <property type="component" value="Unassembled WGS sequence"/>
</dbReference>
<feature type="region of interest" description="Disordered" evidence="1">
    <location>
        <begin position="69"/>
        <end position="128"/>
    </location>
</feature>
<keyword evidence="3" id="KW-1185">Reference proteome</keyword>
<feature type="region of interest" description="Disordered" evidence="1">
    <location>
        <begin position="1"/>
        <end position="57"/>
    </location>
</feature>
<evidence type="ECO:0000313" key="3">
    <source>
        <dbReference type="Proteomes" id="UP001266305"/>
    </source>
</evidence>
<gene>
    <name evidence="2" type="ORF">P7K49_009478</name>
</gene>
<name>A0ABQ9VN81_SAGOE</name>
<accession>A0ABQ9VN81</accession>
<reference evidence="2 3" key="1">
    <citation type="submission" date="2023-05" db="EMBL/GenBank/DDBJ databases">
        <title>B98-5 Cell Line De Novo Hybrid Assembly: An Optical Mapping Approach.</title>
        <authorList>
            <person name="Kananen K."/>
            <person name="Auerbach J.A."/>
            <person name="Kautto E."/>
            <person name="Blachly J.S."/>
        </authorList>
    </citation>
    <scope>NUCLEOTIDE SEQUENCE [LARGE SCALE GENOMIC DNA]</scope>
    <source>
        <strain evidence="2">B95-8</strain>
        <tissue evidence="2">Cell line</tissue>
    </source>
</reference>
<protein>
    <submittedName>
        <fullName evidence="2">Uncharacterized protein</fullName>
    </submittedName>
</protein>
<feature type="compositionally biased region" description="Polar residues" evidence="1">
    <location>
        <begin position="95"/>
        <end position="108"/>
    </location>
</feature>
<sequence length="146" mass="15337">MPAAKAHNRRFRPARPPPRPQPRASPPPRPGPPDPGHQALAAQGTAIRVPTPQGPRLTGVVHHTGLAALREGTPGRRAPLLTGSATGGVDPQRTGGDSTALPSSSASRLRTRTPLLTQPCVRAPHGEHPRGLRMQLCLQSYVLPAS</sequence>
<dbReference type="EMBL" id="JASSZA010000005">
    <property type="protein sequence ID" value="KAK2109732.1"/>
    <property type="molecule type" value="Genomic_DNA"/>
</dbReference>
<evidence type="ECO:0000256" key="1">
    <source>
        <dbReference type="SAM" id="MobiDB-lite"/>
    </source>
</evidence>
<comment type="caution">
    <text evidence="2">The sequence shown here is derived from an EMBL/GenBank/DDBJ whole genome shotgun (WGS) entry which is preliminary data.</text>
</comment>
<feature type="compositionally biased region" description="Pro residues" evidence="1">
    <location>
        <begin position="14"/>
        <end position="35"/>
    </location>
</feature>
<feature type="compositionally biased region" description="Basic residues" evidence="1">
    <location>
        <begin position="1"/>
        <end position="13"/>
    </location>
</feature>
<proteinExistence type="predicted"/>